<dbReference type="SUPFAM" id="SSF48452">
    <property type="entry name" value="TPR-like"/>
    <property type="match status" value="1"/>
</dbReference>
<dbReference type="EMBL" id="JACCCV010000002">
    <property type="protein sequence ID" value="NYF53594.1"/>
    <property type="molecule type" value="Genomic_DNA"/>
</dbReference>
<name>A0A7Y9T6Q6_9BACT</name>
<dbReference type="Gene3D" id="1.25.40.10">
    <property type="entry name" value="Tetratricopeptide repeat domain"/>
    <property type="match status" value="1"/>
</dbReference>
<feature type="compositionally biased region" description="Low complexity" evidence="2">
    <location>
        <begin position="35"/>
        <end position="44"/>
    </location>
</feature>
<feature type="region of interest" description="Disordered" evidence="2">
    <location>
        <begin position="551"/>
        <end position="600"/>
    </location>
</feature>
<protein>
    <submittedName>
        <fullName evidence="4">Putative negative regulator of RcsB-dependent stress response</fullName>
    </submittedName>
</protein>
<feature type="signal peptide" evidence="3">
    <location>
        <begin position="1"/>
        <end position="33"/>
    </location>
</feature>
<dbReference type="AlphaFoldDB" id="A0A7Y9T6Q6"/>
<dbReference type="Proteomes" id="UP000534186">
    <property type="component" value="Unassembled WGS sequence"/>
</dbReference>
<dbReference type="InterPro" id="IPR011990">
    <property type="entry name" value="TPR-like_helical_dom_sf"/>
</dbReference>
<evidence type="ECO:0000256" key="3">
    <source>
        <dbReference type="SAM" id="SignalP"/>
    </source>
</evidence>
<comment type="caution">
    <text evidence="4">The sequence shown here is derived from an EMBL/GenBank/DDBJ whole genome shotgun (WGS) entry which is preliminary data.</text>
</comment>
<reference evidence="4 5" key="1">
    <citation type="submission" date="2020-07" db="EMBL/GenBank/DDBJ databases">
        <title>Genomic Encyclopedia of Type Strains, Phase IV (KMG-V): Genome sequencing to study the core and pangenomes of soil and plant-associated prokaryotes.</title>
        <authorList>
            <person name="Whitman W."/>
        </authorList>
    </citation>
    <scope>NUCLEOTIDE SEQUENCE [LARGE SCALE GENOMIC DNA]</scope>
    <source>
        <strain evidence="4 5">M8UP30</strain>
    </source>
</reference>
<keyword evidence="1" id="KW-0175">Coiled coil</keyword>
<evidence type="ECO:0000313" key="4">
    <source>
        <dbReference type="EMBL" id="NYF53594.1"/>
    </source>
</evidence>
<evidence type="ECO:0000313" key="5">
    <source>
        <dbReference type="Proteomes" id="UP000534186"/>
    </source>
</evidence>
<evidence type="ECO:0000256" key="1">
    <source>
        <dbReference type="SAM" id="Coils"/>
    </source>
</evidence>
<organism evidence="4 5">
    <name type="scientific">Tunturiibacter lichenicola</name>
    <dbReference type="NCBI Taxonomy" id="2051959"/>
    <lineage>
        <taxon>Bacteria</taxon>
        <taxon>Pseudomonadati</taxon>
        <taxon>Acidobacteriota</taxon>
        <taxon>Terriglobia</taxon>
        <taxon>Terriglobales</taxon>
        <taxon>Acidobacteriaceae</taxon>
        <taxon>Tunturiibacter</taxon>
    </lineage>
</organism>
<feature type="region of interest" description="Disordered" evidence="2">
    <location>
        <begin position="35"/>
        <end position="69"/>
    </location>
</feature>
<feature type="compositionally biased region" description="Basic and acidic residues" evidence="2">
    <location>
        <begin position="551"/>
        <end position="563"/>
    </location>
</feature>
<keyword evidence="3" id="KW-0732">Signal</keyword>
<proteinExistence type="predicted"/>
<feature type="chain" id="PRO_5031217983" evidence="3">
    <location>
        <begin position="34"/>
        <end position="600"/>
    </location>
</feature>
<sequence length="600" mass="66312">MSFPAKPSSFRHPAFLLVCLASSLLLTPLSVRAQSSSSSSSSESPPDATISKEAPAKSAPRIAQPEAGGSAITLETSEPLFDLAVALNVCGYDDGLANSAPVRLKIRDDINAQIAASADTRTSRDALCAYVREHTLVDASLNLAQYISLALYLSPPPSLSPIVGETELPPDSTQVVNILPLLRTFAESVNLHAIWIEHRAEYEDLLKRVHDPLTRTILSTNIYLHLPVSSYDGRRFLVLLEPMLSPSVTNARIYSNDYIVVTSPAAEPLGAVHMDDIRHSYLHYEIEPLVYSRASAMERLQPLLKAVQDAPLDYTYKTEIVPLITECLIKAVEDRTMDVGIPKPAKPTAVKQRAEIEQYNADLSAYEREAEATRRKAVDLAMRQGWVLTEYFYNQVGQMEKESVSLKEYMGEMVYGMDVDRERHHAQQIAFLPSGSRDVLRRAPQQLTGLQLAEEKIFKGDLAGASDIANKVLADPKGDHAQAHYVLARVNLMQRQPGAAFADFQEVLDSSKDPRTLAWSHIYLGRLYDVKDDRRKAVAEYQAALTVRDAQPDTKAAAEKGIKEPFVAPKVAHQQEEDDDAPLDPSGKAEKDAYRPPPPH</sequence>
<gene>
    <name evidence="4" type="ORF">HDF12_003993</name>
</gene>
<feature type="coiled-coil region" evidence="1">
    <location>
        <begin position="349"/>
        <end position="383"/>
    </location>
</feature>
<accession>A0A7Y9T6Q6</accession>
<evidence type="ECO:0000256" key="2">
    <source>
        <dbReference type="SAM" id="MobiDB-lite"/>
    </source>
</evidence>